<evidence type="ECO:0000256" key="2">
    <source>
        <dbReference type="ARBA" id="ARBA00022475"/>
    </source>
</evidence>
<keyword evidence="5 6" id="KW-0472">Membrane</keyword>
<feature type="domain" description="DUF2179" evidence="7">
    <location>
        <begin position="232"/>
        <end position="279"/>
    </location>
</feature>
<feature type="transmembrane region" description="Helical" evidence="6">
    <location>
        <begin position="186"/>
        <end position="204"/>
    </location>
</feature>
<dbReference type="Gene3D" id="3.30.70.120">
    <property type="match status" value="1"/>
</dbReference>
<evidence type="ECO:0000256" key="4">
    <source>
        <dbReference type="ARBA" id="ARBA00022989"/>
    </source>
</evidence>
<reference evidence="8 9" key="1">
    <citation type="submission" date="2022-11" db="EMBL/GenBank/DDBJ databases">
        <authorList>
            <person name="Caiyu Z."/>
        </authorList>
    </citation>
    <scope>NUCLEOTIDE SEQUENCE [LARGE SCALE GENOMIC DNA]</scope>
    <source>
        <strain evidence="8 9">YR-4</strain>
    </source>
</reference>
<dbReference type="InterPro" id="IPR015867">
    <property type="entry name" value="N-reg_PII/ATP_PRibTrfase_C"/>
</dbReference>
<gene>
    <name evidence="8" type="ORF">OUY18_10655</name>
</gene>
<keyword evidence="3 6" id="KW-0812">Transmembrane</keyword>
<organism evidence="8 9">
    <name type="scientific">Caproiciproducens galactitolivorans</name>
    <dbReference type="NCBI Taxonomy" id="642589"/>
    <lineage>
        <taxon>Bacteria</taxon>
        <taxon>Bacillati</taxon>
        <taxon>Bacillota</taxon>
        <taxon>Clostridia</taxon>
        <taxon>Eubacteriales</taxon>
        <taxon>Acutalibacteraceae</taxon>
        <taxon>Caproiciproducens</taxon>
    </lineage>
</organism>
<dbReference type="PIRSF" id="PIRSF006483">
    <property type="entry name" value="Membrane_protein_YitT"/>
    <property type="match status" value="1"/>
</dbReference>
<dbReference type="RefSeq" id="WP_268058766.1">
    <property type="nucleotide sequence ID" value="NZ_JAPOHA010000010.1"/>
</dbReference>
<dbReference type="EMBL" id="JAPOHA010000010">
    <property type="protein sequence ID" value="MCY1714712.1"/>
    <property type="molecule type" value="Genomic_DNA"/>
</dbReference>
<dbReference type="PANTHER" id="PTHR33545">
    <property type="entry name" value="UPF0750 MEMBRANE PROTEIN YITT-RELATED"/>
    <property type="match status" value="1"/>
</dbReference>
<dbReference type="InterPro" id="IPR019264">
    <property type="entry name" value="DUF2179"/>
</dbReference>
<name>A0ABT4BUX8_9FIRM</name>
<keyword evidence="2" id="KW-1003">Cell membrane</keyword>
<keyword evidence="4 6" id="KW-1133">Transmembrane helix</keyword>
<accession>A0ABT4BUX8</accession>
<evidence type="ECO:0000313" key="9">
    <source>
        <dbReference type="Proteomes" id="UP001082703"/>
    </source>
</evidence>
<evidence type="ECO:0000256" key="1">
    <source>
        <dbReference type="ARBA" id="ARBA00004651"/>
    </source>
</evidence>
<proteinExistence type="predicted"/>
<evidence type="ECO:0000256" key="5">
    <source>
        <dbReference type="ARBA" id="ARBA00023136"/>
    </source>
</evidence>
<sequence>MKEAEGRNEWLHMLYVLIGVALFSVAYRCFLIPAGLYCGGFTGVAQIIKWVIADACGISVPTNIDIVGIIAWLMNIPLIFMGLKIVGRKFIIRTIIAVCVQSFLMTVLPSPPKPLFSDALLNCLIGGAIAGYGVGLSLREGGSGGGTDIVGMICSKKYPGFSVGRIGLFINTGVYLFAAVKFDLETAAYSLVFSFVATVVLDKVHAQNIKLTVFIISRNPELGKKLTDFTGRGVTSWNGWGEFTQNEQLVHMTVINKYEWQFLKRFLLQEDPKAFAFVVLPTMILGNFERRLEVR</sequence>
<comment type="subcellular location">
    <subcellularLocation>
        <location evidence="1">Cell membrane</location>
        <topology evidence="1">Multi-pass membrane protein</topology>
    </subcellularLocation>
</comment>
<feature type="transmembrane region" description="Helical" evidence="6">
    <location>
        <begin position="66"/>
        <end position="83"/>
    </location>
</feature>
<comment type="caution">
    <text evidence="8">The sequence shown here is derived from an EMBL/GenBank/DDBJ whole genome shotgun (WGS) entry which is preliminary data.</text>
</comment>
<keyword evidence="9" id="KW-1185">Reference proteome</keyword>
<dbReference type="Pfam" id="PF10035">
    <property type="entry name" value="DUF2179"/>
    <property type="match status" value="1"/>
</dbReference>
<dbReference type="Proteomes" id="UP001082703">
    <property type="component" value="Unassembled WGS sequence"/>
</dbReference>
<feature type="transmembrane region" description="Helical" evidence="6">
    <location>
        <begin position="119"/>
        <end position="138"/>
    </location>
</feature>
<dbReference type="InterPro" id="IPR051461">
    <property type="entry name" value="UPF0750_membrane"/>
</dbReference>
<feature type="transmembrane region" description="Helical" evidence="6">
    <location>
        <begin position="158"/>
        <end position="180"/>
    </location>
</feature>
<evidence type="ECO:0000256" key="6">
    <source>
        <dbReference type="SAM" id="Phobius"/>
    </source>
</evidence>
<dbReference type="InterPro" id="IPR003740">
    <property type="entry name" value="YitT"/>
</dbReference>
<evidence type="ECO:0000313" key="8">
    <source>
        <dbReference type="EMBL" id="MCY1714712.1"/>
    </source>
</evidence>
<dbReference type="Pfam" id="PF02588">
    <property type="entry name" value="YitT_membrane"/>
    <property type="match status" value="1"/>
</dbReference>
<evidence type="ECO:0000256" key="3">
    <source>
        <dbReference type="ARBA" id="ARBA00022692"/>
    </source>
</evidence>
<protein>
    <submittedName>
        <fullName evidence="8">YitT family protein</fullName>
    </submittedName>
</protein>
<evidence type="ECO:0000259" key="7">
    <source>
        <dbReference type="Pfam" id="PF10035"/>
    </source>
</evidence>
<dbReference type="PANTHER" id="PTHR33545:SF5">
    <property type="entry name" value="UPF0750 MEMBRANE PROTEIN YITT"/>
    <property type="match status" value="1"/>
</dbReference>
<feature type="transmembrane region" description="Helical" evidence="6">
    <location>
        <begin position="12"/>
        <end position="30"/>
    </location>
</feature>
<feature type="transmembrane region" description="Helical" evidence="6">
    <location>
        <begin position="90"/>
        <end position="107"/>
    </location>
</feature>